<accession>A0A9Q0DNR2</accession>
<organism evidence="2 3">
    <name type="scientific">Muraenolepis orangiensis</name>
    <name type="common">Patagonian moray cod</name>
    <dbReference type="NCBI Taxonomy" id="630683"/>
    <lineage>
        <taxon>Eukaryota</taxon>
        <taxon>Metazoa</taxon>
        <taxon>Chordata</taxon>
        <taxon>Craniata</taxon>
        <taxon>Vertebrata</taxon>
        <taxon>Euteleostomi</taxon>
        <taxon>Actinopterygii</taxon>
        <taxon>Neopterygii</taxon>
        <taxon>Teleostei</taxon>
        <taxon>Neoteleostei</taxon>
        <taxon>Acanthomorphata</taxon>
        <taxon>Zeiogadaria</taxon>
        <taxon>Gadariae</taxon>
        <taxon>Gadiformes</taxon>
        <taxon>Muraenolepidoidei</taxon>
        <taxon>Muraenolepididae</taxon>
        <taxon>Muraenolepis</taxon>
    </lineage>
</organism>
<dbReference type="Proteomes" id="UP001148018">
    <property type="component" value="Unassembled WGS sequence"/>
</dbReference>
<dbReference type="EMBL" id="JANIIK010000112">
    <property type="protein sequence ID" value="KAJ3592774.1"/>
    <property type="molecule type" value="Genomic_DNA"/>
</dbReference>
<keyword evidence="3" id="KW-1185">Reference proteome</keyword>
<reference evidence="2" key="1">
    <citation type="submission" date="2022-07" db="EMBL/GenBank/DDBJ databases">
        <title>Chromosome-level genome of Muraenolepis orangiensis.</title>
        <authorList>
            <person name="Kim J."/>
        </authorList>
    </citation>
    <scope>NUCLEOTIDE SEQUENCE</scope>
    <source>
        <strain evidence="2">KU_S4_2022</strain>
        <tissue evidence="2">Muscle</tissue>
    </source>
</reference>
<gene>
    <name evidence="2" type="ORF">NHX12_005113</name>
</gene>
<feature type="compositionally biased region" description="Low complexity" evidence="1">
    <location>
        <begin position="63"/>
        <end position="74"/>
    </location>
</feature>
<dbReference type="AlphaFoldDB" id="A0A9Q0DNR2"/>
<proteinExistence type="predicted"/>
<comment type="caution">
    <text evidence="2">The sequence shown here is derived from an EMBL/GenBank/DDBJ whole genome shotgun (WGS) entry which is preliminary data.</text>
</comment>
<name>A0A9Q0DNR2_9TELE</name>
<protein>
    <submittedName>
        <fullName evidence="2">Uncharacterized protein</fullName>
    </submittedName>
</protein>
<evidence type="ECO:0000313" key="3">
    <source>
        <dbReference type="Proteomes" id="UP001148018"/>
    </source>
</evidence>
<evidence type="ECO:0000256" key="1">
    <source>
        <dbReference type="SAM" id="MobiDB-lite"/>
    </source>
</evidence>
<evidence type="ECO:0000313" key="2">
    <source>
        <dbReference type="EMBL" id="KAJ3592774.1"/>
    </source>
</evidence>
<sequence length="104" mass="11349">MGPAGWQQAVHFRGTQQCAMLNMERDIGDVRPKSRMNNNRFMFRWPGCDGGETTPRAGLMPLPRGAPGSPPCASGFGGGGGEDELGQWRSLIEIGRDMLRLLMT</sequence>
<feature type="region of interest" description="Disordered" evidence="1">
    <location>
        <begin position="52"/>
        <end position="80"/>
    </location>
</feature>
<feature type="non-terminal residue" evidence="2">
    <location>
        <position position="104"/>
    </location>
</feature>